<evidence type="ECO:0000313" key="3">
    <source>
        <dbReference type="Proteomes" id="UP000287233"/>
    </source>
</evidence>
<dbReference type="InterPro" id="IPR005079">
    <property type="entry name" value="Peptidase_C45_hydrolase"/>
</dbReference>
<dbReference type="GO" id="GO:0016740">
    <property type="term" value="F:transferase activity"/>
    <property type="evidence" value="ECO:0007669"/>
    <property type="project" value="UniProtKB-KW"/>
</dbReference>
<organism evidence="2 3">
    <name type="scientific">Bipolaricaulis sibiricus</name>
    <dbReference type="NCBI Taxonomy" id="2501609"/>
    <lineage>
        <taxon>Bacteria</taxon>
        <taxon>Candidatus Bipolaricaulota</taxon>
        <taxon>Candidatus Bipolaricaulia</taxon>
        <taxon>Candidatus Bipolaricaulales</taxon>
        <taxon>Candidatus Bipolaricaulaceae</taxon>
        <taxon>Candidatus Bipolaricaulis</taxon>
    </lineage>
</organism>
<feature type="domain" description="Peptidase C45 hydrolase" evidence="1">
    <location>
        <begin position="122"/>
        <end position="350"/>
    </location>
</feature>
<name>A0A410FSQ6_BIPS1</name>
<dbReference type="PANTHER" id="PTHR34180:SF1">
    <property type="entry name" value="BETA-ALANYL-DOPAMINE_CARCININE HYDROLASE"/>
    <property type="match status" value="1"/>
</dbReference>
<dbReference type="EMBL" id="CP034928">
    <property type="protein sequence ID" value="QAA75960.1"/>
    <property type="molecule type" value="Genomic_DNA"/>
</dbReference>
<dbReference type="Gene3D" id="1.10.10.2120">
    <property type="match status" value="1"/>
</dbReference>
<dbReference type="PANTHER" id="PTHR34180">
    <property type="entry name" value="PEPTIDASE C45"/>
    <property type="match status" value="1"/>
</dbReference>
<sequence>MSAPLPILELAGGPRAIGLGHGREASDRIKNNLSLYTRRYRDEVGLEQAEVHRRAAMWLERVSELDPPYAAALRGVAAGSGLSVLDIAALNARYELFYSEFSSTGLATACTAFAILPACAGGGLLVGENWDWFPEVEGVWLRVRWGDLTVLAFTEAGIVGGKIGFNSAGIGLAVTGLLSHLDRWDGEGIPFHVRAWRVLLSSDLDAAAAVVEAGRSPCSASFLVGDATRGRASAFERAPTGTAQIEPDNGILVHANHFLRAEQLGVREPLAEDRRSTHLRQRRLADRLTQAAGAGQVSVESVQDALRDHVGRPDSVCRHESPLFPPALNYRTVLSVVMDLRARRLQYAAGPPCAGAYHEIAL</sequence>
<dbReference type="InterPro" id="IPR047794">
    <property type="entry name" value="C45_proenzyme-like"/>
</dbReference>
<keyword evidence="2" id="KW-0808">Transferase</keyword>
<protein>
    <submittedName>
        <fullName evidence="2">Peptidase C45, acyl-coenzyme A:6-aminopenicillanic acid acyl-transferase</fullName>
    </submittedName>
</protein>
<dbReference type="NCBIfam" id="NF040521">
    <property type="entry name" value="C45_proenzyme"/>
    <property type="match status" value="1"/>
</dbReference>
<reference evidence="3" key="1">
    <citation type="submission" date="2018-12" db="EMBL/GenBank/DDBJ databases">
        <title>Complete genome sequence of an uncultured bacterium of the candidate phylum Bipolaricaulota.</title>
        <authorList>
            <person name="Kadnikov V.V."/>
            <person name="Mardanov A.V."/>
            <person name="Beletsky A.V."/>
            <person name="Frank Y.A."/>
            <person name="Karnachuk O.V."/>
            <person name="Ravin N.V."/>
        </authorList>
    </citation>
    <scope>NUCLEOTIDE SEQUENCE [LARGE SCALE GENOMIC DNA]</scope>
</reference>
<dbReference type="Gene3D" id="3.60.60.10">
    <property type="entry name" value="Penicillin V Acylase, Chain A"/>
    <property type="match status" value="1"/>
</dbReference>
<dbReference type="KEGG" id="bih:BIP78_0192"/>
<accession>A0A410FSQ6</accession>
<proteinExistence type="predicted"/>
<gene>
    <name evidence="2" type="ORF">BIP78_0192</name>
</gene>
<dbReference type="Pfam" id="PF03417">
    <property type="entry name" value="AAT"/>
    <property type="match status" value="1"/>
</dbReference>
<dbReference type="InterPro" id="IPR047801">
    <property type="entry name" value="Peptidase_C45"/>
</dbReference>
<evidence type="ECO:0000313" key="2">
    <source>
        <dbReference type="EMBL" id="QAA75960.1"/>
    </source>
</evidence>
<evidence type="ECO:0000259" key="1">
    <source>
        <dbReference type="Pfam" id="PF03417"/>
    </source>
</evidence>
<dbReference type="Proteomes" id="UP000287233">
    <property type="component" value="Chromosome"/>
</dbReference>
<dbReference type="AlphaFoldDB" id="A0A410FSQ6"/>